<dbReference type="InterPro" id="IPR008756">
    <property type="entry name" value="Peptidase_M56"/>
</dbReference>
<feature type="domain" description="Peptidase M56" evidence="2">
    <location>
        <begin position="71"/>
        <end position="222"/>
    </location>
</feature>
<dbReference type="PANTHER" id="PTHR34978">
    <property type="entry name" value="POSSIBLE SENSOR-TRANSDUCER PROTEIN BLAR"/>
    <property type="match status" value="1"/>
</dbReference>
<dbReference type="Proteomes" id="UP000178432">
    <property type="component" value="Unassembled WGS sequence"/>
</dbReference>
<feature type="transmembrane region" description="Helical" evidence="1">
    <location>
        <begin position="12"/>
        <end position="34"/>
    </location>
</feature>
<keyword evidence="1" id="KW-1133">Transmembrane helix</keyword>
<dbReference type="Pfam" id="PF05569">
    <property type="entry name" value="Peptidase_M56"/>
    <property type="match status" value="1"/>
</dbReference>
<evidence type="ECO:0000313" key="4">
    <source>
        <dbReference type="Proteomes" id="UP000178432"/>
    </source>
</evidence>
<feature type="transmembrane region" description="Helical" evidence="1">
    <location>
        <begin position="68"/>
        <end position="92"/>
    </location>
</feature>
<dbReference type="CDD" id="cd07326">
    <property type="entry name" value="M56_BlaR1_MecR1_like"/>
    <property type="match status" value="1"/>
</dbReference>
<dbReference type="AlphaFoldDB" id="A0A1G1Y4W8"/>
<dbReference type="EMBL" id="MHIF01000042">
    <property type="protein sequence ID" value="OGY47348.1"/>
    <property type="molecule type" value="Genomic_DNA"/>
</dbReference>
<evidence type="ECO:0000313" key="3">
    <source>
        <dbReference type="EMBL" id="OGY47348.1"/>
    </source>
</evidence>
<reference evidence="3 4" key="1">
    <citation type="journal article" date="2016" name="Nat. Commun.">
        <title>Thousands of microbial genomes shed light on interconnected biogeochemical processes in an aquifer system.</title>
        <authorList>
            <person name="Anantharaman K."/>
            <person name="Brown C.T."/>
            <person name="Hug L.A."/>
            <person name="Sharon I."/>
            <person name="Castelle C.J."/>
            <person name="Probst A.J."/>
            <person name="Thomas B.C."/>
            <person name="Singh A."/>
            <person name="Wilkins M.J."/>
            <person name="Karaoz U."/>
            <person name="Brodie E.L."/>
            <person name="Williams K.H."/>
            <person name="Hubbard S.S."/>
            <person name="Banfield J.F."/>
        </authorList>
    </citation>
    <scope>NUCLEOTIDE SEQUENCE [LARGE SCALE GENOMIC DNA]</scope>
</reference>
<protein>
    <recommendedName>
        <fullName evidence="2">Peptidase M56 domain-containing protein</fullName>
    </recommendedName>
</protein>
<name>A0A1G1Y4W8_9BACT</name>
<organism evidence="3 4">
    <name type="scientific">Candidatus Buchananbacteria bacterium RIFCSPHIGHO2_01_FULL_46_12</name>
    <dbReference type="NCBI Taxonomy" id="1797536"/>
    <lineage>
        <taxon>Bacteria</taxon>
        <taxon>Candidatus Buchananiibacteriota</taxon>
    </lineage>
</organism>
<evidence type="ECO:0000256" key="1">
    <source>
        <dbReference type="SAM" id="Phobius"/>
    </source>
</evidence>
<sequence>MMVKSDLEKKANFTFYQIFGLGASFLVLTLLLSVKLYSKLFLFWELFLGKLKSVCGCVNHSSFADHPVLFTFLLLLGLAGAVFFSSVIIKIIKFKRLTDKFIKNNLKNKKPRISRRLEKIAGPIKLENRIVEIQSPKPIIFCFGLICPKICVSSGIIKKLSNQELKAVLLHEQHHLFSHEPVKIFIVKSMIKALFFLPGLESFSRQYLVFSELAADQWATDNFENKASLAGALGKVIRWKKRLIARNGLALSFFANQVMEERVNKLVDSGYNPGFRKFSSKLSAGIVLALFFLIILSGVFSLDNPSIFEPEAAYCLSLEPEDISRPPCGASLKNPVCGINYSLKAHSCGN</sequence>
<keyword evidence="1" id="KW-0472">Membrane</keyword>
<feature type="transmembrane region" description="Helical" evidence="1">
    <location>
        <begin position="282"/>
        <end position="302"/>
    </location>
</feature>
<evidence type="ECO:0000259" key="2">
    <source>
        <dbReference type="Pfam" id="PF05569"/>
    </source>
</evidence>
<accession>A0A1G1Y4W8</accession>
<comment type="caution">
    <text evidence="3">The sequence shown here is derived from an EMBL/GenBank/DDBJ whole genome shotgun (WGS) entry which is preliminary data.</text>
</comment>
<keyword evidence="1" id="KW-0812">Transmembrane</keyword>
<dbReference type="InterPro" id="IPR052173">
    <property type="entry name" value="Beta-lactam_resp_regulator"/>
</dbReference>
<proteinExistence type="predicted"/>
<dbReference type="PANTHER" id="PTHR34978:SF3">
    <property type="entry name" value="SLR0241 PROTEIN"/>
    <property type="match status" value="1"/>
</dbReference>
<gene>
    <name evidence="3" type="ORF">A2663_01040</name>
</gene>
<dbReference type="Gene3D" id="3.30.2010.10">
    <property type="entry name" value="Metalloproteases ('zincins'), catalytic domain"/>
    <property type="match status" value="1"/>
</dbReference>